<dbReference type="AlphaFoldDB" id="A0A0C1KHW8"/>
<gene>
    <name evidence="2" type="ORF">RN79_02765</name>
</gene>
<protein>
    <submittedName>
        <fullName evidence="2">Membrane protein</fullName>
    </submittedName>
</protein>
<name>A0A0C1KHW8_STRCV</name>
<sequence length="509" mass="59169">MLKMYSFFFGILQKIMFIMGLHWFFTAIIHLGTISSLALIGAVILVFLAYRYLENLKKCYHYMMRHKVAIMIAVIVFQLAMLLSAQLLIRRDAAVVFNGAFKYSKETSISSYLTRNPNNLFLFLYERFFYNIFGSSALWILQGLNIFYADITALILYKGMKKYVSESAADVTFSLYVLLVGFSPYFYSMYTDIWPLPLIALQIFLLFDLLGLRWQDKRVLFIKTIGLGLISGLAVLIRPTVLIVIMAGFILLLFKKEWKKFILIFFTFLLSFGVTSIGGNYLKATQTEVTLIQEKGLSKSPLLFIDLGLTFIGHDQEDMKEGLLQYIDVDERDQYNNGMFKQENVKKEIKRRLKDYSFLGFLSHLYYKHSLTVSEGTLGWLYRDVEYEKTPYISPLYPYTKQNPVAQFIRTYFLSVDKSEYRYYEIVKQVVWIVMSLGLVFALWKYRANDKLNCISLAVFGGLLFLLIFEGGKTRYLIQFLPQIIILSALGLTKYLPDWLKSKKGEKIK</sequence>
<evidence type="ECO:0000313" key="3">
    <source>
        <dbReference type="Proteomes" id="UP000031339"/>
    </source>
</evidence>
<reference evidence="2 3" key="1">
    <citation type="submission" date="2014-12" db="EMBL/GenBank/DDBJ databases">
        <title>Partial genome sequence of Streptococcus constellatus KCOM 1650 (= ChDC B144).</title>
        <authorList>
            <person name="Kook J.-K."/>
            <person name="Park S.-N."/>
            <person name="Lim Y.K."/>
            <person name="Jo E."/>
        </authorList>
    </citation>
    <scope>NUCLEOTIDE SEQUENCE [LARGE SCALE GENOMIC DNA]</scope>
    <source>
        <strain evidence="2 3">KCOM 1650</strain>
    </source>
</reference>
<feature type="transmembrane region" description="Helical" evidence="1">
    <location>
        <begin position="452"/>
        <end position="469"/>
    </location>
</feature>
<feature type="transmembrane region" description="Helical" evidence="1">
    <location>
        <begin position="168"/>
        <end position="187"/>
    </location>
</feature>
<comment type="caution">
    <text evidence="2">The sequence shown here is derived from an EMBL/GenBank/DDBJ whole genome shotgun (WGS) entry which is preliminary data.</text>
</comment>
<keyword evidence="1" id="KW-0812">Transmembrane</keyword>
<feature type="transmembrane region" description="Helical" evidence="1">
    <location>
        <begin position="128"/>
        <end position="156"/>
    </location>
</feature>
<feature type="transmembrane region" description="Helical" evidence="1">
    <location>
        <begin position="193"/>
        <end position="212"/>
    </location>
</feature>
<dbReference type="Proteomes" id="UP000031339">
    <property type="component" value="Unassembled WGS sequence"/>
</dbReference>
<feature type="transmembrane region" description="Helical" evidence="1">
    <location>
        <begin position="426"/>
        <end position="446"/>
    </location>
</feature>
<evidence type="ECO:0000256" key="1">
    <source>
        <dbReference type="SAM" id="Phobius"/>
    </source>
</evidence>
<dbReference type="EMBL" id="JWIY01000001">
    <property type="protein sequence ID" value="KIC78507.1"/>
    <property type="molecule type" value="Genomic_DNA"/>
</dbReference>
<feature type="transmembrane region" description="Helical" evidence="1">
    <location>
        <begin position="224"/>
        <end position="254"/>
    </location>
</feature>
<accession>A0A0C1KHW8</accession>
<proteinExistence type="predicted"/>
<keyword evidence="1" id="KW-0472">Membrane</keyword>
<organism evidence="2 3">
    <name type="scientific">Streptococcus constellatus</name>
    <dbReference type="NCBI Taxonomy" id="76860"/>
    <lineage>
        <taxon>Bacteria</taxon>
        <taxon>Bacillati</taxon>
        <taxon>Bacillota</taxon>
        <taxon>Bacilli</taxon>
        <taxon>Lactobacillales</taxon>
        <taxon>Streptococcaceae</taxon>
        <taxon>Streptococcus</taxon>
        <taxon>Streptococcus anginosus group</taxon>
    </lineage>
</organism>
<dbReference type="RefSeq" id="WP_039677050.1">
    <property type="nucleotide sequence ID" value="NZ_CAJPUH010000014.1"/>
</dbReference>
<feature type="transmembrane region" description="Helical" evidence="1">
    <location>
        <begin position="260"/>
        <end position="282"/>
    </location>
</feature>
<feature type="transmembrane region" description="Helical" evidence="1">
    <location>
        <begin position="7"/>
        <end position="25"/>
    </location>
</feature>
<feature type="transmembrane region" description="Helical" evidence="1">
    <location>
        <begin position="476"/>
        <end position="496"/>
    </location>
</feature>
<feature type="transmembrane region" description="Helical" evidence="1">
    <location>
        <begin position="70"/>
        <end position="89"/>
    </location>
</feature>
<evidence type="ECO:0000313" key="2">
    <source>
        <dbReference type="EMBL" id="KIC78507.1"/>
    </source>
</evidence>
<feature type="transmembrane region" description="Helical" evidence="1">
    <location>
        <begin position="31"/>
        <end position="50"/>
    </location>
</feature>
<keyword evidence="1" id="KW-1133">Transmembrane helix</keyword>